<protein>
    <recommendedName>
        <fullName evidence="3">Unconventional myosin-X coiled coil domain-containing protein</fullName>
    </recommendedName>
</protein>
<name>A0A401QMA4_SCYTO</name>
<dbReference type="OrthoDB" id="6108017at2759"/>
<gene>
    <name evidence="4" type="ORF">scyTo_0027232</name>
</gene>
<evidence type="ECO:0000259" key="3">
    <source>
        <dbReference type="Pfam" id="PF16735"/>
    </source>
</evidence>
<evidence type="ECO:0000313" key="4">
    <source>
        <dbReference type="EMBL" id="GCB86557.1"/>
    </source>
</evidence>
<accession>A0A401QMA4</accession>
<dbReference type="Gene3D" id="1.20.5.170">
    <property type="match status" value="1"/>
</dbReference>
<evidence type="ECO:0000256" key="1">
    <source>
        <dbReference type="SAM" id="Coils"/>
    </source>
</evidence>
<feature type="region of interest" description="Disordered" evidence="2">
    <location>
        <begin position="183"/>
        <end position="239"/>
    </location>
</feature>
<dbReference type="STRING" id="75743.A0A401QMA4"/>
<dbReference type="Proteomes" id="UP000288216">
    <property type="component" value="Unassembled WGS sequence"/>
</dbReference>
<reference evidence="4 5" key="1">
    <citation type="journal article" date="2018" name="Nat. Ecol. Evol.">
        <title>Shark genomes provide insights into elasmobranch evolution and the origin of vertebrates.</title>
        <authorList>
            <person name="Hara Y"/>
            <person name="Yamaguchi K"/>
            <person name="Onimaru K"/>
            <person name="Kadota M"/>
            <person name="Koyanagi M"/>
            <person name="Keeley SD"/>
            <person name="Tatsumi K"/>
            <person name="Tanaka K"/>
            <person name="Motone F"/>
            <person name="Kageyama Y"/>
            <person name="Nozu R"/>
            <person name="Adachi N"/>
            <person name="Nishimura O"/>
            <person name="Nakagawa R"/>
            <person name="Tanegashima C"/>
            <person name="Kiyatake I"/>
            <person name="Matsumoto R"/>
            <person name="Murakumo K"/>
            <person name="Nishida K"/>
            <person name="Terakita A"/>
            <person name="Kuratani S"/>
            <person name="Sato K"/>
            <person name="Hyodo S Kuraku.S."/>
        </authorList>
    </citation>
    <scope>NUCLEOTIDE SEQUENCE [LARGE SCALE GENOMIC DNA]</scope>
</reference>
<keyword evidence="1" id="KW-0175">Coiled coil</keyword>
<dbReference type="Pfam" id="PF16735">
    <property type="entry name" value="MYO10_CC"/>
    <property type="match status" value="1"/>
</dbReference>
<dbReference type="EMBL" id="BFAA01308879">
    <property type="protein sequence ID" value="GCB86557.1"/>
    <property type="molecule type" value="Genomic_DNA"/>
</dbReference>
<dbReference type="AlphaFoldDB" id="A0A401QMA4"/>
<dbReference type="InterPro" id="IPR031971">
    <property type="entry name" value="MYO10_CC"/>
</dbReference>
<keyword evidence="5" id="KW-1185">Reference proteome</keyword>
<sequence>ICEETVLVEPVRNVGELTDLAQAESKQIEEIVRLEHEIQRLQGERALSSVSPCVLSPREMERECKEEIQRLEKQASQVVQEFLELLNFGALDESGQILEQSLPIQDNLAIEQCPEQELDEGFHTDQEMATVAADGRLGQLGIGKCLEDGVNVNLAEDGYNPEDWRNCNSPGVEWEREEIQNLEPESLDTSDDIDEEPIYSLPPDIESDYDEDELNDPGTGNGDTGRVQDGSRISTFTSR</sequence>
<feature type="compositionally biased region" description="Acidic residues" evidence="2">
    <location>
        <begin position="185"/>
        <end position="197"/>
    </location>
</feature>
<evidence type="ECO:0000313" key="5">
    <source>
        <dbReference type="Proteomes" id="UP000288216"/>
    </source>
</evidence>
<feature type="compositionally biased region" description="Acidic residues" evidence="2">
    <location>
        <begin position="205"/>
        <end position="215"/>
    </location>
</feature>
<feature type="non-terminal residue" evidence="4">
    <location>
        <position position="239"/>
    </location>
</feature>
<feature type="domain" description="Unconventional myosin-X coiled coil" evidence="3">
    <location>
        <begin position="24"/>
        <end position="73"/>
    </location>
</feature>
<organism evidence="4 5">
    <name type="scientific">Scyliorhinus torazame</name>
    <name type="common">Cloudy catshark</name>
    <name type="synonym">Catulus torazame</name>
    <dbReference type="NCBI Taxonomy" id="75743"/>
    <lineage>
        <taxon>Eukaryota</taxon>
        <taxon>Metazoa</taxon>
        <taxon>Chordata</taxon>
        <taxon>Craniata</taxon>
        <taxon>Vertebrata</taxon>
        <taxon>Chondrichthyes</taxon>
        <taxon>Elasmobranchii</taxon>
        <taxon>Galeomorphii</taxon>
        <taxon>Galeoidea</taxon>
        <taxon>Carcharhiniformes</taxon>
        <taxon>Scyliorhinidae</taxon>
        <taxon>Scyliorhinus</taxon>
    </lineage>
</organism>
<evidence type="ECO:0000256" key="2">
    <source>
        <dbReference type="SAM" id="MobiDB-lite"/>
    </source>
</evidence>
<feature type="coiled-coil region" evidence="1">
    <location>
        <begin position="24"/>
        <end position="81"/>
    </location>
</feature>
<proteinExistence type="predicted"/>
<feature type="non-terminal residue" evidence="4">
    <location>
        <position position="1"/>
    </location>
</feature>
<comment type="caution">
    <text evidence="4">The sequence shown here is derived from an EMBL/GenBank/DDBJ whole genome shotgun (WGS) entry which is preliminary data.</text>
</comment>